<evidence type="ECO:0000313" key="9">
    <source>
        <dbReference type="EMBL" id="MBC6450813.1"/>
    </source>
</evidence>
<keyword evidence="10" id="KW-1185">Reference proteome</keyword>
<evidence type="ECO:0000256" key="2">
    <source>
        <dbReference type="ARBA" id="ARBA00022670"/>
    </source>
</evidence>
<evidence type="ECO:0000256" key="7">
    <source>
        <dbReference type="SAM" id="SignalP"/>
    </source>
</evidence>
<organism evidence="9 10">
    <name type="scientific">Actinokineospora xionganensis</name>
    <dbReference type="NCBI Taxonomy" id="2684470"/>
    <lineage>
        <taxon>Bacteria</taxon>
        <taxon>Bacillati</taxon>
        <taxon>Actinomycetota</taxon>
        <taxon>Actinomycetes</taxon>
        <taxon>Pseudonocardiales</taxon>
        <taxon>Pseudonocardiaceae</taxon>
        <taxon>Actinokineospora</taxon>
    </lineage>
</organism>
<keyword evidence="7" id="KW-0732">Signal</keyword>
<dbReference type="InterPro" id="IPR003709">
    <property type="entry name" value="VanY-like_core_dom"/>
</dbReference>
<evidence type="ECO:0000256" key="3">
    <source>
        <dbReference type="ARBA" id="ARBA00022801"/>
    </source>
</evidence>
<keyword evidence="3" id="KW-0378">Hydrolase</keyword>
<protein>
    <submittedName>
        <fullName evidence="9">D-alanyl-D-alanine carboxypeptidase family protein</fullName>
    </submittedName>
</protein>
<dbReference type="InterPro" id="IPR038765">
    <property type="entry name" value="Papain-like_cys_pep_sf"/>
</dbReference>
<dbReference type="Gene3D" id="6.10.250.3150">
    <property type="match status" value="1"/>
</dbReference>
<keyword evidence="4" id="KW-0788">Thiol protease</keyword>
<keyword evidence="2" id="KW-0645">Protease</keyword>
<dbReference type="PANTHER" id="PTHR34385">
    <property type="entry name" value="D-ALANYL-D-ALANINE CARBOXYPEPTIDASE"/>
    <property type="match status" value="1"/>
</dbReference>
<reference evidence="9 10" key="1">
    <citation type="submission" date="2020-06" db="EMBL/GenBank/DDBJ databases">
        <title>Actinokineospora xiongansis sp. nov., isolated from soil of Baiyangdian.</title>
        <authorList>
            <person name="Zhang X."/>
        </authorList>
    </citation>
    <scope>NUCLEOTIDE SEQUENCE [LARGE SCALE GENOMIC DNA]</scope>
    <source>
        <strain evidence="9 10">HBU206404</strain>
    </source>
</reference>
<name>A0ABR7LDX9_9PSEU</name>
<sequence>MRRWGSVKIAAALALVAALLANPLAGAQPTEPPQIEAGVGPGSPVPDTRPGEAFADPKVAELQRTATDVQRELSELSDKIRTAEDELRQATSQVERARVERQAADKVVSAQQDEVDAYSAALYSALAQPSELQMLLTAGGPEEFLQGSSLIERVRIDQDQRLAQAVARQRGAQDAENAAVGTERAAAERKADLDRRNGDASNRAAAVSSELRGQVEDTNAAVIAQQTAQRERNQKTAAAWKAYTDKLALAGIAAPKAAALRDPAQLPARLEPLPGSTGAPQPGVARATLPTGEKLLVLPAEVIGAVNTAVGVLGKPFVPGAGGEGPNAYSCDGLVRSVFGVGGLALPGAVAEQMSVLTPVPTPDAQPGDVVFLGPARLGVQGVGIVLDQRTMLTADGRLAGVVVTDLPGGDTLLGVARPALGQRQPQPVPQATDGGLRWRCGGVQLPPRGPGEAPGAWGGYPNGLIPQAALCLIGVGSHSLRCDAAGSFRAMSDAFATVFGRAICLTDSYRTFAAQVRLYGVKPALAAVPGTSNHGWGLAVDLCGGAQSFGTPEYAWLAQNAGVYGWANPPWARPGRGREEPWHWEYIGS</sequence>
<feature type="chain" id="PRO_5046305616" evidence="7">
    <location>
        <begin position="28"/>
        <end position="590"/>
    </location>
</feature>
<feature type="region of interest" description="Disordered" evidence="6">
    <location>
        <begin position="167"/>
        <end position="211"/>
    </location>
</feature>
<comment type="caution">
    <text evidence="9">The sequence shown here is derived from an EMBL/GenBank/DDBJ whole genome shotgun (WGS) entry which is preliminary data.</text>
</comment>
<dbReference type="PANTHER" id="PTHR34385:SF1">
    <property type="entry name" value="PEPTIDOGLYCAN L-ALANYL-D-GLUTAMATE ENDOPEPTIDASE CWLK"/>
    <property type="match status" value="1"/>
</dbReference>
<dbReference type="Proteomes" id="UP000734823">
    <property type="component" value="Unassembled WGS sequence"/>
</dbReference>
<dbReference type="InterPro" id="IPR052179">
    <property type="entry name" value="DD-CPase-like"/>
</dbReference>
<keyword evidence="5" id="KW-0175">Coiled coil</keyword>
<dbReference type="CDD" id="cd14814">
    <property type="entry name" value="Peptidase_M15"/>
    <property type="match status" value="1"/>
</dbReference>
<feature type="signal peptide" evidence="7">
    <location>
        <begin position="1"/>
        <end position="27"/>
    </location>
</feature>
<evidence type="ECO:0000256" key="6">
    <source>
        <dbReference type="SAM" id="MobiDB-lite"/>
    </source>
</evidence>
<dbReference type="Pfam" id="PF02557">
    <property type="entry name" value="VanY"/>
    <property type="match status" value="1"/>
</dbReference>
<dbReference type="Pfam" id="PF00877">
    <property type="entry name" value="NLPC_P60"/>
    <property type="match status" value="1"/>
</dbReference>
<keyword evidence="9" id="KW-0121">Carboxypeptidase</keyword>
<dbReference type="SUPFAM" id="SSF54001">
    <property type="entry name" value="Cysteine proteinases"/>
    <property type="match status" value="1"/>
</dbReference>
<feature type="region of interest" description="Disordered" evidence="6">
    <location>
        <begin position="29"/>
        <end position="53"/>
    </location>
</feature>
<dbReference type="Gene3D" id="3.30.1380.10">
    <property type="match status" value="1"/>
</dbReference>
<feature type="domain" description="NlpC/P60" evidence="8">
    <location>
        <begin position="299"/>
        <end position="426"/>
    </location>
</feature>
<dbReference type="EMBL" id="JABVED010000020">
    <property type="protein sequence ID" value="MBC6450813.1"/>
    <property type="molecule type" value="Genomic_DNA"/>
</dbReference>
<dbReference type="PROSITE" id="PS51935">
    <property type="entry name" value="NLPC_P60"/>
    <property type="match status" value="1"/>
</dbReference>
<dbReference type="GO" id="GO:0004180">
    <property type="term" value="F:carboxypeptidase activity"/>
    <property type="evidence" value="ECO:0007669"/>
    <property type="project" value="UniProtKB-KW"/>
</dbReference>
<evidence type="ECO:0000256" key="1">
    <source>
        <dbReference type="ARBA" id="ARBA00007074"/>
    </source>
</evidence>
<proteinExistence type="inferred from homology"/>
<evidence type="ECO:0000313" key="10">
    <source>
        <dbReference type="Proteomes" id="UP000734823"/>
    </source>
</evidence>
<dbReference type="InterPro" id="IPR000064">
    <property type="entry name" value="NLP_P60_dom"/>
</dbReference>
<dbReference type="InterPro" id="IPR009045">
    <property type="entry name" value="Zn_M74/Hedgehog-like"/>
</dbReference>
<comment type="similarity">
    <text evidence="1">Belongs to the peptidase C40 family.</text>
</comment>
<feature type="coiled-coil region" evidence="5">
    <location>
        <begin position="59"/>
        <end position="107"/>
    </location>
</feature>
<accession>A0ABR7LDX9</accession>
<gene>
    <name evidence="9" type="ORF">GPZ80_26995</name>
</gene>
<dbReference type="RefSeq" id="WP_187223894.1">
    <property type="nucleotide sequence ID" value="NZ_JABVED010000020.1"/>
</dbReference>
<dbReference type="SUPFAM" id="SSF55166">
    <property type="entry name" value="Hedgehog/DD-peptidase"/>
    <property type="match status" value="1"/>
</dbReference>
<feature type="compositionally biased region" description="Basic and acidic residues" evidence="6">
    <location>
        <begin position="185"/>
        <end position="198"/>
    </location>
</feature>
<evidence type="ECO:0000256" key="5">
    <source>
        <dbReference type="SAM" id="Coils"/>
    </source>
</evidence>
<evidence type="ECO:0000256" key="4">
    <source>
        <dbReference type="ARBA" id="ARBA00022807"/>
    </source>
</evidence>
<evidence type="ECO:0000259" key="8">
    <source>
        <dbReference type="PROSITE" id="PS51935"/>
    </source>
</evidence>
<dbReference type="Gene3D" id="3.90.1720.10">
    <property type="entry name" value="endopeptidase domain like (from Nostoc punctiforme)"/>
    <property type="match status" value="1"/>
</dbReference>